<evidence type="ECO:0000256" key="6">
    <source>
        <dbReference type="ARBA" id="ARBA00022777"/>
    </source>
</evidence>
<dbReference type="Gene3D" id="3.30.565.10">
    <property type="entry name" value="Histidine kinase-like ATPase, C-terminal domain"/>
    <property type="match status" value="1"/>
</dbReference>
<feature type="transmembrane region" description="Helical" evidence="9">
    <location>
        <begin position="98"/>
        <end position="125"/>
    </location>
</feature>
<keyword evidence="12" id="KW-1185">Reference proteome</keyword>
<dbReference type="EC" id="2.7.13.3" evidence="2"/>
<dbReference type="SUPFAM" id="SSF55874">
    <property type="entry name" value="ATPase domain of HSP90 chaperone/DNA topoisomerase II/histidine kinase"/>
    <property type="match status" value="1"/>
</dbReference>
<keyword evidence="7" id="KW-0067">ATP-binding</keyword>
<proteinExistence type="predicted"/>
<keyword evidence="9" id="KW-0472">Membrane</keyword>
<reference evidence="11 12" key="1">
    <citation type="submission" date="2021-03" db="EMBL/GenBank/DDBJ databases">
        <title>Glycomyces sp. nov., a novel actinomycete isolated from soil.</title>
        <authorList>
            <person name="Yang X."/>
            <person name="Xu X."/>
        </authorList>
    </citation>
    <scope>NUCLEOTIDE SEQUENCE [LARGE SCALE GENOMIC DNA]</scope>
    <source>
        <strain evidence="11 12">NEAU-S30</strain>
    </source>
</reference>
<evidence type="ECO:0000256" key="7">
    <source>
        <dbReference type="ARBA" id="ARBA00022840"/>
    </source>
</evidence>
<gene>
    <name evidence="11" type="ORF">J5V16_16285</name>
</gene>
<feature type="transmembrane region" description="Helical" evidence="9">
    <location>
        <begin position="20"/>
        <end position="41"/>
    </location>
</feature>
<dbReference type="InterPro" id="IPR050482">
    <property type="entry name" value="Sensor_HK_TwoCompSys"/>
</dbReference>
<dbReference type="EMBL" id="JAGFNP010000009">
    <property type="protein sequence ID" value="MBO3734389.1"/>
    <property type="molecule type" value="Genomic_DNA"/>
</dbReference>
<dbReference type="InterPro" id="IPR011712">
    <property type="entry name" value="Sig_transdc_His_kin_sub3_dim/P"/>
</dbReference>
<sequence length="407" mass="41905">MRQCLRLPFTAGPYRGWVHALLGVVTVSAVALAAAGLLILWPTAVPAPAFAAAAWLLTGAVGLLGPVRRASVRLANGLLGTGLQHPLRPRRTATAAWTLAWTLAGAALAAASSLALFTLGLPLVWLDGGDTIAFGAQLRIAPGAAGSWTLAAAAGVAVATVYLAAGYTALMRRLASLLLGPGLGERLAAAEAEADRAAARNRLARDLHDSIGHTLTASTIQAAVAKQAMASDPAGARLAMDAIESASRAALDDLDRALGVLRGEPAATHPEPTLSELPALRDRIASTGTELTIAFDGDTGAGLDAAAAVPPLISREAYRIVQEGVTNALRHAPGAEIQIHLDLADDRLLLRVVNPLTDTRAKSTGGRGLAGIAERIRVLGGDTWAGIEDDAAWTLRAALPLRPSVRR</sequence>
<comment type="catalytic activity">
    <reaction evidence="1">
        <text>ATP + protein L-histidine = ADP + protein N-phospho-L-histidine.</text>
        <dbReference type="EC" id="2.7.13.3"/>
    </reaction>
</comment>
<keyword evidence="9" id="KW-0812">Transmembrane</keyword>
<comment type="caution">
    <text evidence="11">The sequence shown here is derived from an EMBL/GenBank/DDBJ whole genome shotgun (WGS) entry which is preliminary data.</text>
</comment>
<evidence type="ECO:0000313" key="11">
    <source>
        <dbReference type="EMBL" id="MBO3734389.1"/>
    </source>
</evidence>
<evidence type="ECO:0000256" key="4">
    <source>
        <dbReference type="ARBA" id="ARBA00022679"/>
    </source>
</evidence>
<keyword evidence="6" id="KW-0418">Kinase</keyword>
<feature type="transmembrane region" description="Helical" evidence="9">
    <location>
        <begin position="145"/>
        <end position="170"/>
    </location>
</feature>
<accession>A0ABS3U6I6</accession>
<dbReference type="Pfam" id="PF07730">
    <property type="entry name" value="HisKA_3"/>
    <property type="match status" value="1"/>
</dbReference>
<feature type="transmembrane region" description="Helical" evidence="9">
    <location>
        <begin position="47"/>
        <end position="67"/>
    </location>
</feature>
<evidence type="ECO:0000259" key="10">
    <source>
        <dbReference type="Pfam" id="PF07730"/>
    </source>
</evidence>
<dbReference type="CDD" id="cd16917">
    <property type="entry name" value="HATPase_UhpB-NarQ-NarX-like"/>
    <property type="match status" value="1"/>
</dbReference>
<dbReference type="Proteomes" id="UP000681341">
    <property type="component" value="Unassembled WGS sequence"/>
</dbReference>
<name>A0ABS3U6I6_9ACTN</name>
<dbReference type="Gene3D" id="1.20.5.1930">
    <property type="match status" value="1"/>
</dbReference>
<evidence type="ECO:0000313" key="12">
    <source>
        <dbReference type="Proteomes" id="UP000681341"/>
    </source>
</evidence>
<dbReference type="PANTHER" id="PTHR24421:SF10">
    <property type="entry name" value="NITRATE_NITRITE SENSOR PROTEIN NARQ"/>
    <property type="match status" value="1"/>
</dbReference>
<keyword evidence="4" id="KW-0808">Transferase</keyword>
<evidence type="ECO:0000256" key="9">
    <source>
        <dbReference type="SAM" id="Phobius"/>
    </source>
</evidence>
<keyword evidence="9" id="KW-1133">Transmembrane helix</keyword>
<evidence type="ECO:0000256" key="3">
    <source>
        <dbReference type="ARBA" id="ARBA00022553"/>
    </source>
</evidence>
<keyword evidence="5" id="KW-0547">Nucleotide-binding</keyword>
<feature type="domain" description="Signal transduction histidine kinase subgroup 3 dimerisation and phosphoacceptor" evidence="10">
    <location>
        <begin position="200"/>
        <end position="264"/>
    </location>
</feature>
<keyword evidence="8" id="KW-0902">Two-component regulatory system</keyword>
<dbReference type="PANTHER" id="PTHR24421">
    <property type="entry name" value="NITRATE/NITRITE SENSOR PROTEIN NARX-RELATED"/>
    <property type="match status" value="1"/>
</dbReference>
<evidence type="ECO:0000256" key="5">
    <source>
        <dbReference type="ARBA" id="ARBA00022741"/>
    </source>
</evidence>
<dbReference type="RefSeq" id="WP_208497500.1">
    <property type="nucleotide sequence ID" value="NZ_JAGFNP010000009.1"/>
</dbReference>
<dbReference type="InterPro" id="IPR036890">
    <property type="entry name" value="HATPase_C_sf"/>
</dbReference>
<evidence type="ECO:0000256" key="1">
    <source>
        <dbReference type="ARBA" id="ARBA00000085"/>
    </source>
</evidence>
<evidence type="ECO:0000256" key="8">
    <source>
        <dbReference type="ARBA" id="ARBA00023012"/>
    </source>
</evidence>
<keyword evidence="3" id="KW-0597">Phosphoprotein</keyword>
<organism evidence="11 12">
    <name type="scientific">Glycomyces niveus</name>
    <dbReference type="NCBI Taxonomy" id="2820287"/>
    <lineage>
        <taxon>Bacteria</taxon>
        <taxon>Bacillati</taxon>
        <taxon>Actinomycetota</taxon>
        <taxon>Actinomycetes</taxon>
        <taxon>Glycomycetales</taxon>
        <taxon>Glycomycetaceae</taxon>
        <taxon>Glycomyces</taxon>
    </lineage>
</organism>
<evidence type="ECO:0000256" key="2">
    <source>
        <dbReference type="ARBA" id="ARBA00012438"/>
    </source>
</evidence>
<protein>
    <recommendedName>
        <fullName evidence="2">histidine kinase</fullName>
        <ecNumber evidence="2">2.7.13.3</ecNumber>
    </recommendedName>
</protein>